<feature type="domain" description="CsgH-like" evidence="2">
    <location>
        <begin position="39"/>
        <end position="124"/>
    </location>
</feature>
<dbReference type="Pfam" id="PF21112">
    <property type="entry name" value="CsgH"/>
    <property type="match status" value="1"/>
</dbReference>
<dbReference type="NCBIfam" id="NF041112">
    <property type="entry name" value="chap_CsgH_alph"/>
    <property type="match status" value="1"/>
</dbReference>
<dbReference type="RefSeq" id="WP_111218369.1">
    <property type="nucleotide sequence ID" value="NZ_CP117260.1"/>
</dbReference>
<keyword evidence="1" id="KW-0732">Signal</keyword>
<reference evidence="3 4" key="1">
    <citation type="journal article" date="2018" name="Sci. Rep.">
        <title>Rhizobium tumorigenes sp. nov., a novel plant tumorigenic bacterium isolated from cane gall tumors on thornless blackberry.</title>
        <authorList>
            <person name="Kuzmanovi N."/>
            <person name="Smalla K."/>
            <person name="Gronow S."/>
            <person name="PuBawska J."/>
        </authorList>
    </citation>
    <scope>NUCLEOTIDE SEQUENCE [LARGE SCALE GENOMIC DNA]</scope>
    <source>
        <strain evidence="3 4">1078</strain>
    </source>
</reference>
<proteinExistence type="predicted"/>
<evidence type="ECO:0000313" key="3">
    <source>
        <dbReference type="EMBL" id="WFR99196.1"/>
    </source>
</evidence>
<geneLocation type="plasmid" evidence="3 4">
    <name>unnamed3</name>
</geneLocation>
<gene>
    <name evidence="3" type="primary">csgH</name>
    <name evidence="3" type="ORF">PR017_27790</name>
</gene>
<dbReference type="Gene3D" id="2.60.40.2420">
    <property type="match status" value="1"/>
</dbReference>
<evidence type="ECO:0000259" key="2">
    <source>
        <dbReference type="Pfam" id="PF21112"/>
    </source>
</evidence>
<dbReference type="InterPro" id="IPR047726">
    <property type="entry name" value="CsgH_dom"/>
</dbReference>
<accession>A0AAF1KFT1</accession>
<sequence length="131" mass="14132">MLNRVKHPYRLMAIFTLLLLPVGAFATMTAKQSGDAQICEIKATPAGGMVRLDAFAHADEHLYGTYSFQVEKSGGSGRSTTSQSGDFDARAGKAELLSSVTLDSRGDTYKVMLDIMSGTRSFRCTQQIGSD</sequence>
<evidence type="ECO:0000256" key="1">
    <source>
        <dbReference type="SAM" id="SignalP"/>
    </source>
</evidence>
<keyword evidence="4" id="KW-1185">Reference proteome</keyword>
<dbReference type="EMBL" id="CP117260">
    <property type="protein sequence ID" value="WFR99196.1"/>
    <property type="molecule type" value="Genomic_DNA"/>
</dbReference>
<evidence type="ECO:0000313" key="4">
    <source>
        <dbReference type="Proteomes" id="UP000249499"/>
    </source>
</evidence>
<organism evidence="3 4">
    <name type="scientific">Rhizobium tumorigenes</name>
    <dbReference type="NCBI Taxonomy" id="2041385"/>
    <lineage>
        <taxon>Bacteria</taxon>
        <taxon>Pseudomonadati</taxon>
        <taxon>Pseudomonadota</taxon>
        <taxon>Alphaproteobacteria</taxon>
        <taxon>Hyphomicrobiales</taxon>
        <taxon>Rhizobiaceae</taxon>
        <taxon>Rhizobium/Agrobacterium group</taxon>
        <taxon>Rhizobium</taxon>
    </lineage>
</organism>
<dbReference type="InterPro" id="IPR048632">
    <property type="entry name" value="CsgH-like"/>
</dbReference>
<protein>
    <submittedName>
        <fullName evidence="3">Curli-like amyloid fiber formation chaperone CsgH</fullName>
    </submittedName>
</protein>
<feature type="signal peptide" evidence="1">
    <location>
        <begin position="1"/>
        <end position="26"/>
    </location>
</feature>
<dbReference type="KEGG" id="rtu:PR017_27790"/>
<dbReference type="InterPro" id="IPR053722">
    <property type="entry name" value="Curli_assembly_CsgC/AgfC"/>
</dbReference>
<dbReference type="Proteomes" id="UP000249499">
    <property type="component" value="Plasmid unnamed3"/>
</dbReference>
<name>A0AAF1KFT1_9HYPH</name>
<keyword evidence="3" id="KW-0614">Plasmid</keyword>
<dbReference type="AlphaFoldDB" id="A0AAF1KFT1"/>
<reference evidence="4" key="2">
    <citation type="journal article" date="2023" name="MicrobiologyOpen">
        <title>Genomics of the tumorigenes clade of the family Rhizobiaceae and description of Rhizobium rhododendri sp. nov.</title>
        <authorList>
            <person name="Kuzmanovic N."/>
            <person name="diCenzo G.C."/>
            <person name="Bunk B."/>
            <person name="Sproeer C."/>
            <person name="Fruehling A."/>
            <person name="Neumann-Schaal M."/>
            <person name="Overmann J."/>
            <person name="Smalla K."/>
        </authorList>
    </citation>
    <scope>NUCLEOTIDE SEQUENCE [LARGE SCALE GENOMIC DNA]</scope>
    <source>
        <strain evidence="4">1078</strain>
        <plasmid evidence="4">unnamed3</plasmid>
    </source>
</reference>
<feature type="chain" id="PRO_5041933084" evidence="1">
    <location>
        <begin position="27"/>
        <end position="131"/>
    </location>
</feature>